<evidence type="ECO:0000313" key="3">
    <source>
        <dbReference type="Proteomes" id="UP001330749"/>
    </source>
</evidence>
<accession>A0ABU6N6H9</accession>
<dbReference type="InterPro" id="IPR010981">
    <property type="entry name" value="SinR/SinI_dimer_dom"/>
</dbReference>
<protein>
    <submittedName>
        <fullName evidence="2">Anti-repressor SinI family protein</fullName>
    </submittedName>
</protein>
<dbReference type="PROSITE" id="PS51500">
    <property type="entry name" value="SIN"/>
    <property type="match status" value="1"/>
</dbReference>
<comment type="caution">
    <text evidence="2">The sequence shown here is derived from an EMBL/GenBank/DDBJ whole genome shotgun (WGS) entry which is preliminary data.</text>
</comment>
<keyword evidence="3" id="KW-1185">Reference proteome</keyword>
<evidence type="ECO:0000259" key="1">
    <source>
        <dbReference type="PROSITE" id="PS51500"/>
    </source>
</evidence>
<dbReference type="SUPFAM" id="SSF47406">
    <property type="entry name" value="SinR repressor dimerisation domain-like"/>
    <property type="match status" value="1"/>
</dbReference>
<name>A0ABU6N6H9_9BACI</name>
<dbReference type="Pfam" id="PF08671">
    <property type="entry name" value="SinI"/>
    <property type="match status" value="1"/>
</dbReference>
<dbReference type="Proteomes" id="UP001330749">
    <property type="component" value="Unassembled WGS sequence"/>
</dbReference>
<feature type="domain" description="Sin" evidence="1">
    <location>
        <begin position="2"/>
        <end position="40"/>
    </location>
</feature>
<dbReference type="InterPro" id="IPR036281">
    <property type="entry name" value="SinR/SinI_dimer_dom_sf"/>
</dbReference>
<gene>
    <name evidence="2" type="ORF">P4447_04730</name>
</gene>
<dbReference type="EMBL" id="JARMQG010000049">
    <property type="protein sequence ID" value="MED3561819.1"/>
    <property type="molecule type" value="Genomic_DNA"/>
</dbReference>
<proteinExistence type="predicted"/>
<sequence>MVNTEHAVEIMDEEWMNLILEAKRLGITKETVRTFLNQSDFKEQLIEKC</sequence>
<reference evidence="2 3" key="1">
    <citation type="submission" date="2023-03" db="EMBL/GenBank/DDBJ databases">
        <title>Bacillus Genome Sequencing.</title>
        <authorList>
            <person name="Dunlap C."/>
        </authorList>
    </citation>
    <scope>NUCLEOTIDE SEQUENCE [LARGE SCALE GENOMIC DNA]</scope>
    <source>
        <strain evidence="2 3">B-14544</strain>
    </source>
</reference>
<evidence type="ECO:0000313" key="2">
    <source>
        <dbReference type="EMBL" id="MED3561819.1"/>
    </source>
</evidence>
<dbReference type="RefSeq" id="WP_083402145.1">
    <property type="nucleotide sequence ID" value="NZ_JARMQG010000049.1"/>
</dbReference>
<organism evidence="2 3">
    <name type="scientific">Bacillus xiapuensis</name>
    <dbReference type="NCBI Taxonomy" id="2014075"/>
    <lineage>
        <taxon>Bacteria</taxon>
        <taxon>Bacillati</taxon>
        <taxon>Bacillota</taxon>
        <taxon>Bacilli</taxon>
        <taxon>Bacillales</taxon>
        <taxon>Bacillaceae</taxon>
        <taxon>Bacillus</taxon>
    </lineage>
</organism>